<dbReference type="Pfam" id="PF20607">
    <property type="entry name" value="DUF6800"/>
    <property type="match status" value="1"/>
</dbReference>
<gene>
    <name evidence="1" type="ORF">HGMM_F52D02C18</name>
</gene>
<dbReference type="InterPro" id="IPR046479">
    <property type="entry name" value="DUF6800"/>
</dbReference>
<dbReference type="EMBL" id="AP011783">
    <property type="protein sequence ID" value="BAL57739.1"/>
    <property type="molecule type" value="Genomic_DNA"/>
</dbReference>
<protein>
    <submittedName>
        <fullName evidence="1">Uncharacterized protein</fullName>
    </submittedName>
</protein>
<reference evidence="1" key="2">
    <citation type="journal article" date="2012" name="PLoS ONE">
        <title>A Deeply Branching Thermophilic Bacterium with an Ancient Acetyl-CoA Pathway Dominates a Subsurface Ecosystem.</title>
        <authorList>
            <person name="Takami H."/>
            <person name="Noguchi H."/>
            <person name="Takaki Y."/>
            <person name="Uchiyama I."/>
            <person name="Toyoda A."/>
            <person name="Nishi S."/>
            <person name="Chee G.-J."/>
            <person name="Arai W."/>
            <person name="Nunoura T."/>
            <person name="Itoh T."/>
            <person name="Hattori M."/>
            <person name="Takai K."/>
        </authorList>
    </citation>
    <scope>NUCLEOTIDE SEQUENCE</scope>
</reference>
<proteinExistence type="predicted"/>
<organism evidence="1">
    <name type="scientific">uncultured Acetothermia bacterium</name>
    <dbReference type="NCBI Taxonomy" id="236499"/>
    <lineage>
        <taxon>Bacteria</taxon>
        <taxon>Candidatus Bipolaricaulota</taxon>
        <taxon>environmental samples</taxon>
    </lineage>
</organism>
<evidence type="ECO:0000313" key="1">
    <source>
        <dbReference type="EMBL" id="BAL57739.1"/>
    </source>
</evidence>
<reference evidence="1" key="1">
    <citation type="journal article" date="2005" name="Environ. Microbiol.">
        <title>Genetic and functional properties of uncultivated thermophilic crenarchaeotes from a subsurface gold mine as revealed by analysis of genome fragments.</title>
        <authorList>
            <person name="Nunoura T."/>
            <person name="Hirayama H."/>
            <person name="Takami H."/>
            <person name="Oida H."/>
            <person name="Nishi S."/>
            <person name="Shimamura S."/>
            <person name="Suzuki Y."/>
            <person name="Inagaki F."/>
            <person name="Takai K."/>
            <person name="Nealson K.H."/>
            <person name="Horikoshi K."/>
        </authorList>
    </citation>
    <scope>NUCLEOTIDE SEQUENCE</scope>
</reference>
<accession>H5SNK3</accession>
<name>H5SNK3_9BACT</name>
<dbReference type="AlphaFoldDB" id="H5SNK3"/>
<sequence>MSKPTHPKVIARRRHRREKLWKLRIKYARATSEAERQRILEKAFKVAPTLTREEFLTPLQARGLL</sequence>